<sequence length="194" mass="20279">MLEFGTSATLVLIQGDAVAVASVGDSLAVLAWHPATEGQPHAAQAVSVLHKASEPAERQRIAAECGGAVSVTCDGYLCVDEGRLRNFQLAMSRALGHRLLSRYGVSHRPSVRLHRLNPVNCCLVVATDGVWDVLSPQEASAIVCEELARGRDPAGAAHTLCSQAVQLAEWGGPKGSRCAADNTTAAVFDLGELG</sequence>
<dbReference type="PANTHER" id="PTHR47992">
    <property type="entry name" value="PROTEIN PHOSPHATASE"/>
    <property type="match status" value="1"/>
</dbReference>
<dbReference type="CDD" id="cd00143">
    <property type="entry name" value="PP2Cc"/>
    <property type="match status" value="1"/>
</dbReference>
<organism evidence="2 3">
    <name type="scientific">Micractinium conductrix</name>
    <dbReference type="NCBI Taxonomy" id="554055"/>
    <lineage>
        <taxon>Eukaryota</taxon>
        <taxon>Viridiplantae</taxon>
        <taxon>Chlorophyta</taxon>
        <taxon>core chlorophytes</taxon>
        <taxon>Trebouxiophyceae</taxon>
        <taxon>Chlorellales</taxon>
        <taxon>Chlorellaceae</taxon>
        <taxon>Chlorella clade</taxon>
        <taxon>Micractinium</taxon>
    </lineage>
</organism>
<feature type="domain" description="PPM-type phosphatase" evidence="1">
    <location>
        <begin position="1"/>
        <end position="190"/>
    </location>
</feature>
<dbReference type="Gene3D" id="3.60.40.10">
    <property type="entry name" value="PPM-type phosphatase domain"/>
    <property type="match status" value="1"/>
</dbReference>
<dbReference type="InterPro" id="IPR036457">
    <property type="entry name" value="PPM-type-like_dom_sf"/>
</dbReference>
<evidence type="ECO:0000313" key="2">
    <source>
        <dbReference type="EMBL" id="PSC68254.1"/>
    </source>
</evidence>
<dbReference type="SUPFAM" id="SSF81606">
    <property type="entry name" value="PP2C-like"/>
    <property type="match status" value="1"/>
</dbReference>
<dbReference type="InterPro" id="IPR001932">
    <property type="entry name" value="PPM-type_phosphatase-like_dom"/>
</dbReference>
<dbReference type="EMBL" id="LHPF02000039">
    <property type="protein sequence ID" value="PSC68254.1"/>
    <property type="molecule type" value="Genomic_DNA"/>
</dbReference>
<evidence type="ECO:0000313" key="3">
    <source>
        <dbReference type="Proteomes" id="UP000239649"/>
    </source>
</evidence>
<gene>
    <name evidence="2" type="ORF">C2E20_8095</name>
</gene>
<evidence type="ECO:0000259" key="1">
    <source>
        <dbReference type="PROSITE" id="PS51746"/>
    </source>
</evidence>
<dbReference type="SMART" id="SM00332">
    <property type="entry name" value="PP2Cc"/>
    <property type="match status" value="1"/>
</dbReference>
<protein>
    <submittedName>
        <fullName evidence="2">Phosphatase 2C 72</fullName>
    </submittedName>
</protein>
<dbReference type="GO" id="GO:0004722">
    <property type="term" value="F:protein serine/threonine phosphatase activity"/>
    <property type="evidence" value="ECO:0007669"/>
    <property type="project" value="InterPro"/>
</dbReference>
<dbReference type="PROSITE" id="PS51746">
    <property type="entry name" value="PPM_2"/>
    <property type="match status" value="1"/>
</dbReference>
<dbReference type="OrthoDB" id="10264738at2759"/>
<dbReference type="STRING" id="554055.A0A2P6V2H6"/>
<keyword evidence="3" id="KW-1185">Reference proteome</keyword>
<accession>A0A2P6V2H6</accession>
<dbReference type="Proteomes" id="UP000239649">
    <property type="component" value="Unassembled WGS sequence"/>
</dbReference>
<comment type="caution">
    <text evidence="2">The sequence shown here is derived from an EMBL/GenBank/DDBJ whole genome shotgun (WGS) entry which is preliminary data.</text>
</comment>
<dbReference type="AlphaFoldDB" id="A0A2P6V2H6"/>
<dbReference type="Pfam" id="PF00481">
    <property type="entry name" value="PP2C"/>
    <property type="match status" value="1"/>
</dbReference>
<proteinExistence type="predicted"/>
<dbReference type="InterPro" id="IPR015655">
    <property type="entry name" value="PP2C"/>
</dbReference>
<name>A0A2P6V2H6_9CHLO</name>
<reference evidence="2 3" key="1">
    <citation type="journal article" date="2018" name="Plant J.">
        <title>Genome sequences of Chlorella sorokiniana UTEX 1602 and Micractinium conductrix SAG 241.80: implications to maltose excretion by a green alga.</title>
        <authorList>
            <person name="Arriola M.B."/>
            <person name="Velmurugan N."/>
            <person name="Zhang Y."/>
            <person name="Plunkett M.H."/>
            <person name="Hondzo H."/>
            <person name="Barney B.M."/>
        </authorList>
    </citation>
    <scope>NUCLEOTIDE SEQUENCE [LARGE SCALE GENOMIC DNA]</scope>
    <source>
        <strain evidence="2 3">SAG 241.80</strain>
    </source>
</reference>